<comment type="caution">
    <text evidence="4">The sequence shown here is derived from an EMBL/GenBank/DDBJ whole genome shotgun (WGS) entry which is preliminary data.</text>
</comment>
<protein>
    <recommendedName>
        <fullName evidence="3">GYF domain-containing protein</fullName>
    </recommendedName>
</protein>
<feature type="coiled-coil region" evidence="1">
    <location>
        <begin position="112"/>
        <end position="193"/>
    </location>
</feature>
<evidence type="ECO:0000313" key="5">
    <source>
        <dbReference type="Proteomes" id="UP000029554"/>
    </source>
</evidence>
<dbReference type="STRING" id="1453498.LG45_04990"/>
<keyword evidence="1" id="KW-0175">Coiled coil</keyword>
<dbReference type="InterPro" id="IPR025640">
    <property type="entry name" value="GYF_2"/>
</dbReference>
<sequence>MKQYYISINNEQVGPLSFEELKEKKISSVTMVWFEGQTDWKKASEIDELKDLLKSIPPPINTFTQVPPLPTNESQTSIEDEEDEPVKIMGLSKNIFYTVLTLMLITIVIIVLNSFQNKAEQLQQINNATETHNQQLELQQKEIEEQKARIVEQEKIEAERIARERKQAIENRLSEITSQLNTSYKNLEKAKQKLNDVSAFKLLRTSSDRNQQINTAQSYVDYYTEEIQKLETEYEKINSNK</sequence>
<dbReference type="RefSeq" id="WP_035124919.1">
    <property type="nucleotide sequence ID" value="NZ_JRHH01000002.1"/>
</dbReference>
<feature type="transmembrane region" description="Helical" evidence="2">
    <location>
        <begin position="95"/>
        <end position="115"/>
    </location>
</feature>
<dbReference type="eggNOG" id="ENOG5032D2Z">
    <property type="taxonomic scope" value="Bacteria"/>
</dbReference>
<keyword evidence="5" id="KW-1185">Reference proteome</keyword>
<evidence type="ECO:0000256" key="1">
    <source>
        <dbReference type="SAM" id="Coils"/>
    </source>
</evidence>
<dbReference type="Proteomes" id="UP000029554">
    <property type="component" value="Unassembled WGS sequence"/>
</dbReference>
<dbReference type="AlphaFoldDB" id="A0A095V2A5"/>
<evidence type="ECO:0000313" key="4">
    <source>
        <dbReference type="EMBL" id="KGD68995.1"/>
    </source>
</evidence>
<dbReference type="EMBL" id="JRHH01000002">
    <property type="protein sequence ID" value="KGD68995.1"/>
    <property type="molecule type" value="Genomic_DNA"/>
</dbReference>
<dbReference type="OrthoDB" id="9764015at2"/>
<accession>A0A095V2A5</accession>
<keyword evidence="2" id="KW-1133">Transmembrane helix</keyword>
<name>A0A095V2A5_9FLAO</name>
<keyword evidence="2" id="KW-0472">Membrane</keyword>
<keyword evidence="2" id="KW-0812">Transmembrane</keyword>
<evidence type="ECO:0000256" key="2">
    <source>
        <dbReference type="SAM" id="Phobius"/>
    </source>
</evidence>
<dbReference type="Pfam" id="PF14237">
    <property type="entry name" value="GYF_2"/>
    <property type="match status" value="1"/>
</dbReference>
<evidence type="ECO:0000259" key="3">
    <source>
        <dbReference type="Pfam" id="PF14237"/>
    </source>
</evidence>
<proteinExistence type="predicted"/>
<organism evidence="4 5">
    <name type="scientific">Flavobacterium aquatile LMG 4008 = ATCC 11947</name>
    <dbReference type="NCBI Taxonomy" id="1453498"/>
    <lineage>
        <taxon>Bacteria</taxon>
        <taxon>Pseudomonadati</taxon>
        <taxon>Bacteroidota</taxon>
        <taxon>Flavobacteriia</taxon>
        <taxon>Flavobacteriales</taxon>
        <taxon>Flavobacteriaceae</taxon>
        <taxon>Flavobacterium</taxon>
    </lineage>
</organism>
<feature type="domain" description="GYF" evidence="3">
    <location>
        <begin position="4"/>
        <end position="49"/>
    </location>
</feature>
<reference evidence="4 5" key="1">
    <citation type="submission" date="2014-09" db="EMBL/GenBank/DDBJ databases">
        <title>Whole Genome Shotgun of Flavobacterium aquatile LMG 4008.</title>
        <authorList>
            <person name="Gale A.N."/>
            <person name="Pipes S.E."/>
            <person name="Newman J.D."/>
        </authorList>
    </citation>
    <scope>NUCLEOTIDE SEQUENCE [LARGE SCALE GENOMIC DNA]</scope>
    <source>
        <strain evidence="4 5">LMG 4008</strain>
    </source>
</reference>
<gene>
    <name evidence="4" type="ORF">LG45_04990</name>
</gene>